<sequence length="393" mass="45239">MLKSVHTSILQPFTQSWKLTFLRRYTSSNNGTISKSLASQRKKVLTFQKSKVSELDPNENINGTETIIHPEFVTSSNLETYLGQRVKPVVSVTKCESYDFDKVFSVLSLKGLAPVKIVPGECIKFNWNQNCVFIFKFGTIVAWNINEKEVINNILPIFKNSEITSYQYQSEDLDYIEINKDIDQVKDENFEKIINEQNEIGLQTSESYISKDTEIICLNVPNKSQKLLDMLAFSYGISRSTRLAILEEAVETHINLTRSTIEKLSHGEKIAVDPKETLKLSGRLLLLRGKLNLYSELVETPDIYWSESRLEKIHDKVSNALDISKRVNILNRKLDYLSEEADALVSIMSKRTEVNLELIIIYLIVIEVCFETYHFYERLGGKYNIEYFKALLN</sequence>
<protein>
    <submittedName>
        <fullName evidence="3">Mrx10 protein</fullName>
    </submittedName>
</protein>
<evidence type="ECO:0000259" key="2">
    <source>
        <dbReference type="Pfam" id="PF02582"/>
    </source>
</evidence>
<dbReference type="EMBL" id="BTGB01000001">
    <property type="protein sequence ID" value="GMM44978.1"/>
    <property type="molecule type" value="Genomic_DNA"/>
</dbReference>
<dbReference type="Pfam" id="PF02582">
    <property type="entry name" value="DUF155"/>
    <property type="match status" value="1"/>
</dbReference>
<dbReference type="PANTHER" id="PTHR16255:SF1">
    <property type="entry name" value="REQUIRED FOR MEIOTIC NUCLEAR DIVISION PROTEIN 1 HOMOLOG"/>
    <property type="match status" value="1"/>
</dbReference>
<evidence type="ECO:0000313" key="4">
    <source>
        <dbReference type="Proteomes" id="UP001378960"/>
    </source>
</evidence>
<dbReference type="Proteomes" id="UP001378960">
    <property type="component" value="Unassembled WGS sequence"/>
</dbReference>
<keyword evidence="4" id="KW-1185">Reference proteome</keyword>
<organism evidence="3 4">
    <name type="scientific">Pichia kluyveri</name>
    <name type="common">Yeast</name>
    <dbReference type="NCBI Taxonomy" id="36015"/>
    <lineage>
        <taxon>Eukaryota</taxon>
        <taxon>Fungi</taxon>
        <taxon>Dikarya</taxon>
        <taxon>Ascomycota</taxon>
        <taxon>Saccharomycotina</taxon>
        <taxon>Pichiomycetes</taxon>
        <taxon>Pichiales</taxon>
        <taxon>Pichiaceae</taxon>
        <taxon>Pichia</taxon>
    </lineage>
</organism>
<evidence type="ECO:0000313" key="3">
    <source>
        <dbReference type="EMBL" id="GMM44978.1"/>
    </source>
</evidence>
<evidence type="ECO:0000256" key="1">
    <source>
        <dbReference type="ARBA" id="ARBA00008306"/>
    </source>
</evidence>
<dbReference type="InterPro" id="IPR003734">
    <property type="entry name" value="DUF155"/>
</dbReference>
<proteinExistence type="inferred from homology"/>
<accession>A0AAV5R198</accession>
<comment type="similarity">
    <text evidence="1">Belongs to the RMD1/sif2 family.</text>
</comment>
<reference evidence="3 4" key="1">
    <citation type="journal article" date="2023" name="Elife">
        <title>Identification of key yeast species and microbe-microbe interactions impacting larval growth of Drosophila in the wild.</title>
        <authorList>
            <person name="Mure A."/>
            <person name="Sugiura Y."/>
            <person name="Maeda R."/>
            <person name="Honda K."/>
            <person name="Sakurai N."/>
            <person name="Takahashi Y."/>
            <person name="Watada M."/>
            <person name="Katoh T."/>
            <person name="Gotoh A."/>
            <person name="Gotoh Y."/>
            <person name="Taniguchi I."/>
            <person name="Nakamura K."/>
            <person name="Hayashi T."/>
            <person name="Katayama T."/>
            <person name="Uemura T."/>
            <person name="Hattori Y."/>
        </authorList>
    </citation>
    <scope>NUCLEOTIDE SEQUENCE [LARGE SCALE GENOMIC DNA]</scope>
    <source>
        <strain evidence="3 4">PK-24</strain>
    </source>
</reference>
<dbReference type="InterPro" id="IPR051624">
    <property type="entry name" value="RMD1/Sad1-interacting"/>
</dbReference>
<gene>
    <name evidence="3" type="ORF">DAPK24_015530</name>
</gene>
<dbReference type="AlphaFoldDB" id="A0AAV5R198"/>
<dbReference type="GO" id="GO:0005739">
    <property type="term" value="C:mitochondrion"/>
    <property type="evidence" value="ECO:0007669"/>
    <property type="project" value="UniProtKB-ARBA"/>
</dbReference>
<dbReference type="PANTHER" id="PTHR16255">
    <property type="entry name" value="REQUIRED FOR MEIOTIC NUCLEAR DIVISION PROTEIN 1 HOMOLOG"/>
    <property type="match status" value="1"/>
</dbReference>
<feature type="domain" description="DUF155" evidence="2">
    <location>
        <begin position="132"/>
        <end position="331"/>
    </location>
</feature>
<comment type="caution">
    <text evidence="3">The sequence shown here is derived from an EMBL/GenBank/DDBJ whole genome shotgun (WGS) entry which is preliminary data.</text>
</comment>
<dbReference type="GO" id="GO:0070131">
    <property type="term" value="P:positive regulation of mitochondrial translation"/>
    <property type="evidence" value="ECO:0007669"/>
    <property type="project" value="TreeGrafter"/>
</dbReference>
<name>A0AAV5R198_PICKL</name>